<proteinExistence type="predicted"/>
<name>E9GEC0_DAPPU</name>
<dbReference type="AlphaFoldDB" id="E9GEC0"/>
<sequence length="79" mass="9124">MNKLAMAIQKRREVKKQMAHVIEAIRVAAEEAKQFQEKIDLSLAEMVTVLKKKFDQQFHQLIQLPKMSKKTLLCSSSPI</sequence>
<dbReference type="EMBL" id="GL732540">
    <property type="protein sequence ID" value="EFX82234.1"/>
    <property type="molecule type" value="Genomic_DNA"/>
</dbReference>
<dbReference type="HOGENOM" id="CLU_2608434_0_0_1"/>
<protein>
    <submittedName>
        <fullName evidence="1">Uncharacterized protein</fullName>
    </submittedName>
</protein>
<gene>
    <name evidence="1" type="ORF">DAPPUDRAFT_241471</name>
</gene>
<reference evidence="1 2" key="1">
    <citation type="journal article" date="2011" name="Science">
        <title>The ecoresponsive genome of Daphnia pulex.</title>
        <authorList>
            <person name="Colbourne J.K."/>
            <person name="Pfrender M.E."/>
            <person name="Gilbert D."/>
            <person name="Thomas W.K."/>
            <person name="Tucker A."/>
            <person name="Oakley T.H."/>
            <person name="Tokishita S."/>
            <person name="Aerts A."/>
            <person name="Arnold G.J."/>
            <person name="Basu M.K."/>
            <person name="Bauer D.J."/>
            <person name="Caceres C.E."/>
            <person name="Carmel L."/>
            <person name="Casola C."/>
            <person name="Choi J.H."/>
            <person name="Detter J.C."/>
            <person name="Dong Q."/>
            <person name="Dusheyko S."/>
            <person name="Eads B.D."/>
            <person name="Frohlich T."/>
            <person name="Geiler-Samerotte K.A."/>
            <person name="Gerlach D."/>
            <person name="Hatcher P."/>
            <person name="Jogdeo S."/>
            <person name="Krijgsveld J."/>
            <person name="Kriventseva E.V."/>
            <person name="Kultz D."/>
            <person name="Laforsch C."/>
            <person name="Lindquist E."/>
            <person name="Lopez J."/>
            <person name="Manak J.R."/>
            <person name="Muller J."/>
            <person name="Pangilinan J."/>
            <person name="Patwardhan R.P."/>
            <person name="Pitluck S."/>
            <person name="Pritham E.J."/>
            <person name="Rechtsteiner A."/>
            <person name="Rho M."/>
            <person name="Rogozin I.B."/>
            <person name="Sakarya O."/>
            <person name="Salamov A."/>
            <person name="Schaack S."/>
            <person name="Shapiro H."/>
            <person name="Shiga Y."/>
            <person name="Skalitzky C."/>
            <person name="Smith Z."/>
            <person name="Souvorov A."/>
            <person name="Sung W."/>
            <person name="Tang Z."/>
            <person name="Tsuchiya D."/>
            <person name="Tu H."/>
            <person name="Vos H."/>
            <person name="Wang M."/>
            <person name="Wolf Y.I."/>
            <person name="Yamagata H."/>
            <person name="Yamada T."/>
            <person name="Ye Y."/>
            <person name="Shaw J.R."/>
            <person name="Andrews J."/>
            <person name="Crease T.J."/>
            <person name="Tang H."/>
            <person name="Lucas S.M."/>
            <person name="Robertson H.M."/>
            <person name="Bork P."/>
            <person name="Koonin E.V."/>
            <person name="Zdobnov E.M."/>
            <person name="Grigoriev I.V."/>
            <person name="Lynch M."/>
            <person name="Boore J.L."/>
        </authorList>
    </citation>
    <scope>NUCLEOTIDE SEQUENCE [LARGE SCALE GENOMIC DNA]</scope>
</reference>
<organism evidence="1 2">
    <name type="scientific">Daphnia pulex</name>
    <name type="common">Water flea</name>
    <dbReference type="NCBI Taxonomy" id="6669"/>
    <lineage>
        <taxon>Eukaryota</taxon>
        <taxon>Metazoa</taxon>
        <taxon>Ecdysozoa</taxon>
        <taxon>Arthropoda</taxon>
        <taxon>Crustacea</taxon>
        <taxon>Branchiopoda</taxon>
        <taxon>Diplostraca</taxon>
        <taxon>Cladocera</taxon>
        <taxon>Anomopoda</taxon>
        <taxon>Daphniidae</taxon>
        <taxon>Daphnia</taxon>
    </lineage>
</organism>
<dbReference type="Proteomes" id="UP000000305">
    <property type="component" value="Unassembled WGS sequence"/>
</dbReference>
<evidence type="ECO:0000313" key="1">
    <source>
        <dbReference type="EMBL" id="EFX82234.1"/>
    </source>
</evidence>
<dbReference type="KEGG" id="dpx:DAPPUDRAFT_241471"/>
<evidence type="ECO:0000313" key="2">
    <source>
        <dbReference type="Proteomes" id="UP000000305"/>
    </source>
</evidence>
<keyword evidence="2" id="KW-1185">Reference proteome</keyword>
<accession>E9GEC0</accession>
<dbReference type="InParanoid" id="E9GEC0"/>